<dbReference type="InterPro" id="IPR050527">
    <property type="entry name" value="Snail/Krueppel_Znf"/>
</dbReference>
<evidence type="ECO:0000256" key="7">
    <source>
        <dbReference type="PROSITE-ProRule" id="PRU00042"/>
    </source>
</evidence>
<evidence type="ECO:0000256" key="3">
    <source>
        <dbReference type="ARBA" id="ARBA00022771"/>
    </source>
</evidence>
<feature type="compositionally biased region" description="Acidic residues" evidence="8">
    <location>
        <begin position="888"/>
        <end position="901"/>
    </location>
</feature>
<feature type="compositionally biased region" description="Basic and acidic residues" evidence="8">
    <location>
        <begin position="1263"/>
        <end position="1282"/>
    </location>
</feature>
<feature type="compositionally biased region" description="Basic and acidic residues" evidence="8">
    <location>
        <begin position="1241"/>
        <end position="1254"/>
    </location>
</feature>
<evidence type="ECO:0000259" key="9">
    <source>
        <dbReference type="PROSITE" id="PS50157"/>
    </source>
</evidence>
<feature type="domain" description="C2H2-type" evidence="9">
    <location>
        <begin position="1490"/>
        <end position="1517"/>
    </location>
</feature>
<feature type="region of interest" description="Disordered" evidence="8">
    <location>
        <begin position="116"/>
        <end position="153"/>
    </location>
</feature>
<feature type="domain" description="C2H2-type" evidence="9">
    <location>
        <begin position="252"/>
        <end position="281"/>
    </location>
</feature>
<dbReference type="Gene3D" id="3.30.160.60">
    <property type="entry name" value="Classic Zinc Finger"/>
    <property type="match status" value="19"/>
</dbReference>
<dbReference type="InterPro" id="IPR036236">
    <property type="entry name" value="Znf_C2H2_sf"/>
</dbReference>
<feature type="domain" description="C2H2-type" evidence="9">
    <location>
        <begin position="1409"/>
        <end position="1433"/>
    </location>
</feature>
<dbReference type="PROSITE" id="PS50157">
    <property type="entry name" value="ZINC_FINGER_C2H2_2"/>
    <property type="match status" value="24"/>
</dbReference>
<dbReference type="Pfam" id="PF00096">
    <property type="entry name" value="zf-C2H2"/>
    <property type="match status" value="8"/>
</dbReference>
<keyword evidence="1" id="KW-0479">Metal-binding</keyword>
<gene>
    <name evidence="11" type="primary">LOC105232030</name>
</gene>
<evidence type="ECO:0000256" key="8">
    <source>
        <dbReference type="SAM" id="MobiDB-lite"/>
    </source>
</evidence>
<dbReference type="Proteomes" id="UP001652620">
    <property type="component" value="Chromosome 4"/>
</dbReference>
<dbReference type="SMART" id="SM00355">
    <property type="entry name" value="ZnF_C2H2"/>
    <property type="match status" value="26"/>
</dbReference>
<protein>
    <submittedName>
        <fullName evidence="11">Uncharacterized protein LOC105232030</fullName>
    </submittedName>
</protein>
<feature type="domain" description="C2H2-type" evidence="9">
    <location>
        <begin position="1546"/>
        <end position="1573"/>
    </location>
</feature>
<feature type="domain" description="C2H2-type" evidence="9">
    <location>
        <begin position="1574"/>
        <end position="1596"/>
    </location>
</feature>
<dbReference type="Pfam" id="PF13912">
    <property type="entry name" value="zf-C2H2_6"/>
    <property type="match status" value="5"/>
</dbReference>
<comment type="similarity">
    <text evidence="6">Belongs to the snail C2H2-type zinc-finger protein family.</text>
</comment>
<feature type="domain" description="C2H2-type" evidence="9">
    <location>
        <begin position="1518"/>
        <end position="1545"/>
    </location>
</feature>
<feature type="domain" description="C2H2-type" evidence="9">
    <location>
        <begin position="1057"/>
        <end position="1084"/>
    </location>
</feature>
<evidence type="ECO:0000313" key="11">
    <source>
        <dbReference type="RefSeq" id="XP_049310803.1"/>
    </source>
</evidence>
<feature type="domain" description="C2H2-type" evidence="9">
    <location>
        <begin position="160"/>
        <end position="188"/>
    </location>
</feature>
<feature type="domain" description="C2H2-type" evidence="9">
    <location>
        <begin position="282"/>
        <end position="309"/>
    </location>
</feature>
<feature type="domain" description="C2H2-type" evidence="9">
    <location>
        <begin position="222"/>
        <end position="249"/>
    </location>
</feature>
<feature type="domain" description="C2H2-type" evidence="9">
    <location>
        <begin position="338"/>
        <end position="365"/>
    </location>
</feature>
<feature type="compositionally biased region" description="Polar residues" evidence="8">
    <location>
        <begin position="116"/>
        <end position="133"/>
    </location>
</feature>
<dbReference type="SUPFAM" id="SSF57667">
    <property type="entry name" value="beta-beta-alpha zinc fingers"/>
    <property type="match status" value="11"/>
</dbReference>
<sequence length="1682" mass="192234">MLKLLPSKAFDKSENAKCGEIFCHSSTEFTIICTLCELKAFDYQDFLLHCKNEHLEKDFLKTEEIFVEEAPYLASNVKDEPIFEDTVAEAEFLDEHDFIIPDEEKSGLRISQWSENKSLSDGSDSNTENNFESNVDDKDYVPPVHQRKRNKKREHQTESYKCEICSRVYKSSNYLRSHLAKIHNFKSEEIVTIQLQKCDECTEEFKTLRSLEKHCLSEHGGMKCMHCDKRCTSRTNLLRHMETHSHGTDRRFVCDYENCNKSFFTRRQYQAHKRTHTKGKNFICDICGYSCRIPEMLKVHYRSHTGEKPYACDECGKCFVSKSAVREHKASHGTERPHECKVCGRSFARAKSLYHHNFLHLEEKKFKCKLCGQAYAQLAGLAGHMRRHREQGHCIEISNILNCAHVKLHFKQTQSTVYVVKGSNDCPLRLTVSTAIKLICSGQYANIESLTQFKNLHEGFVRIVLLISKGACETTSLENDNTNFESDSDSDAPCTSQWALNREQRRKQRQLRNSHLLQRQQQLFHRVEALRDFRYSPESIEYTIDSGAKKKSSVYEFQVKFHTNIDYILRQPEISRDGFTGNWMEFITTKLNGAMNREMSQDLCREYIWSDADHAIQDLLFIAFQLVMCFHLKRGVVYLQEELNNVKDYQTMQFVVTAYLQEVGNDQKVWPQKYYLQQILKACNKMRITAIIDYPGGLPVTPLSGNLIKCYKDECSDRWKLKVEERESSCSKMMRNCTLPTSYEQNRTSIRCGEIICYDNANFTIICVLCKMKLFEFDDFMLHYQNVHLRGNIHDSDSDNDADGELEECIKDEEFENVEYLAELDECGAKVETAVQHARVLEQVVSNDKQNLPIKAEMIETADNDTISEYGEVLLVDNVKPNEIENEEFDGDEWADSQGGDDDNHILKKPRKPKEYSCAHCQKRYTTERILKLHINMKHLRPKNFKCDQCQEEFVEQRSLDSHVRKEHIGFQCSQCERAYKNSRSLRIHMKAHKGIKEFICDFENCGKAFITSSRLKVHQKIHTDERNYICEICGYRTRQKDALVVHKRTHTGEKPFECSICSRRFISASLLNEHKPMHSTERPHKCDVCGASFSRSKALYHHKHLHLGIKKFVCKLCGRAYAQMAGLAGHMRQHKAEEQSLLSSISSSDVIGYTVTLLSKPPQATKLPDGEYAHAIIQVVGMSSILNTKMLKLLPPDTSKFHNFKCGEIFCLSSNNYNVACCLCGANVAFEQFPQHFQEEHLTPKPEKVEKPTLDTSTSDSIKIDVDPIKSEEEYLSDHGEGSVGYEAPDSEPEEVVDEKPFHFVDLQNLGVNIVEPENKRKKKKVEDVDDISDTKSSEDKSDVEDEDWRPQDSSGDEKPKPQDDIDSLPYPCPDCMRSYKTKRSMLTHHRQTHNPKIKKPKEPKLNFKCDECGECFKAERNLRAHKWKHTGIICDICGKKFSQTGNLQRHKIRHTGIKAHKCQECGNDFFTDKELKAHMLRHTGERPVVCEICGKRCRDHGVYKAHMRRHTGERPAKCDVCGKAFYSFHDLNVHAVTHSSARPFACDMCGSTFQRKKSLRVHKKLHSKDRKHECKVCGKTFAQSGGLNAHMRTHDAALSRSIVGNTSASISAIPGPIVADGVGVGVGVNVGGTTVNMGLASGVGVALGTVVDPVNSIGEALLGVTGVLSGTGSTVDTVNN</sequence>
<keyword evidence="4" id="KW-0862">Zinc</keyword>
<dbReference type="Pfam" id="PF12874">
    <property type="entry name" value="zf-met"/>
    <property type="match status" value="1"/>
</dbReference>
<keyword evidence="10" id="KW-1185">Reference proteome</keyword>
<feature type="domain" description="C2H2-type" evidence="9">
    <location>
        <begin position="310"/>
        <end position="337"/>
    </location>
</feature>
<feature type="domain" description="C2H2-type" evidence="9">
    <location>
        <begin position="366"/>
        <end position="393"/>
    </location>
</feature>
<dbReference type="PROSITE" id="PS00028">
    <property type="entry name" value="ZINC_FINGER_C2H2_1"/>
    <property type="match status" value="22"/>
</dbReference>
<evidence type="ECO:0000256" key="6">
    <source>
        <dbReference type="ARBA" id="ARBA00037948"/>
    </source>
</evidence>
<feature type="domain" description="C2H2-type" evidence="9">
    <location>
        <begin position="1372"/>
        <end position="1400"/>
    </location>
</feature>
<dbReference type="RefSeq" id="XP_049310803.1">
    <property type="nucleotide sequence ID" value="XM_049454846.1"/>
</dbReference>
<dbReference type="PANTHER" id="PTHR24388:SF53">
    <property type="entry name" value="CHORION TRANSCRIPTION FACTOR CF2-RELATED"/>
    <property type="match status" value="1"/>
</dbReference>
<keyword evidence="2" id="KW-0677">Repeat</keyword>
<feature type="domain" description="C2H2-type" evidence="9">
    <location>
        <begin position="945"/>
        <end position="970"/>
    </location>
</feature>
<name>A0ABM3JNJ9_BACDO</name>
<organism evidence="10 11">
    <name type="scientific">Bactrocera dorsalis</name>
    <name type="common">Oriental fruit fly</name>
    <name type="synonym">Dacus dorsalis</name>
    <dbReference type="NCBI Taxonomy" id="27457"/>
    <lineage>
        <taxon>Eukaryota</taxon>
        <taxon>Metazoa</taxon>
        <taxon>Ecdysozoa</taxon>
        <taxon>Arthropoda</taxon>
        <taxon>Hexapoda</taxon>
        <taxon>Insecta</taxon>
        <taxon>Pterygota</taxon>
        <taxon>Neoptera</taxon>
        <taxon>Endopterygota</taxon>
        <taxon>Diptera</taxon>
        <taxon>Brachycera</taxon>
        <taxon>Muscomorpha</taxon>
        <taxon>Tephritoidea</taxon>
        <taxon>Tephritidae</taxon>
        <taxon>Bactrocera</taxon>
        <taxon>Bactrocera</taxon>
    </lineage>
</organism>
<feature type="domain" description="C2H2-type" evidence="9">
    <location>
        <begin position="999"/>
        <end position="1028"/>
    </location>
</feature>
<feature type="domain" description="C2H2-type" evidence="9">
    <location>
        <begin position="1029"/>
        <end position="1056"/>
    </location>
</feature>
<feature type="region of interest" description="Disordered" evidence="8">
    <location>
        <begin position="888"/>
        <end position="909"/>
    </location>
</feature>
<evidence type="ECO:0000256" key="1">
    <source>
        <dbReference type="ARBA" id="ARBA00022723"/>
    </source>
</evidence>
<feature type="domain" description="C2H2-type" evidence="9">
    <location>
        <begin position="971"/>
        <end position="998"/>
    </location>
</feature>
<feature type="region of interest" description="Disordered" evidence="8">
    <location>
        <begin position="1241"/>
        <end position="1298"/>
    </location>
</feature>
<evidence type="ECO:0000256" key="4">
    <source>
        <dbReference type="ARBA" id="ARBA00022833"/>
    </source>
</evidence>
<feature type="domain" description="C2H2-type" evidence="9">
    <location>
        <begin position="916"/>
        <end position="944"/>
    </location>
</feature>
<dbReference type="InterPro" id="IPR013087">
    <property type="entry name" value="Znf_C2H2_type"/>
</dbReference>
<feature type="domain" description="C2H2-type" evidence="9">
    <location>
        <begin position="196"/>
        <end position="224"/>
    </location>
</feature>
<dbReference type="GeneID" id="105232030"/>
<feature type="region of interest" description="Disordered" evidence="8">
    <location>
        <begin position="1320"/>
        <end position="1374"/>
    </location>
</feature>
<keyword evidence="3 7" id="KW-0863">Zinc-finger</keyword>
<evidence type="ECO:0000256" key="2">
    <source>
        <dbReference type="ARBA" id="ARBA00022737"/>
    </source>
</evidence>
<accession>A0ABM3JNJ9</accession>
<feature type="domain" description="C2H2-type" evidence="9">
    <location>
        <begin position="1113"/>
        <end position="1140"/>
    </location>
</feature>
<feature type="domain" description="C2H2-type" evidence="9">
    <location>
        <begin position="1434"/>
        <end position="1461"/>
    </location>
</feature>
<feature type="domain" description="C2H2-type" evidence="9">
    <location>
        <begin position="1085"/>
        <end position="1112"/>
    </location>
</feature>
<proteinExistence type="inferred from homology"/>
<feature type="domain" description="C2H2-type" evidence="9">
    <location>
        <begin position="1462"/>
        <end position="1489"/>
    </location>
</feature>
<dbReference type="PANTHER" id="PTHR24388">
    <property type="entry name" value="ZINC FINGER PROTEIN"/>
    <property type="match status" value="1"/>
</dbReference>
<evidence type="ECO:0000313" key="10">
    <source>
        <dbReference type="Proteomes" id="UP001652620"/>
    </source>
</evidence>
<evidence type="ECO:0000256" key="5">
    <source>
        <dbReference type="ARBA" id="ARBA00023242"/>
    </source>
</evidence>
<keyword evidence="5" id="KW-0539">Nucleus</keyword>
<reference evidence="11" key="1">
    <citation type="submission" date="2025-08" db="UniProtKB">
        <authorList>
            <consortium name="RefSeq"/>
        </authorList>
    </citation>
    <scope>IDENTIFICATION</scope>
    <source>
        <tissue evidence="11">Adult</tissue>
    </source>
</reference>